<keyword evidence="3" id="KW-1185">Reference proteome</keyword>
<evidence type="ECO:0000259" key="1">
    <source>
        <dbReference type="Pfam" id="PF07484"/>
    </source>
</evidence>
<evidence type="ECO:0000313" key="3">
    <source>
        <dbReference type="Proteomes" id="UP000515806"/>
    </source>
</evidence>
<evidence type="ECO:0000313" key="2">
    <source>
        <dbReference type="EMBL" id="QNN43773.1"/>
    </source>
</evidence>
<organism evidence="2 3">
    <name type="scientific">Pedobacter roseus</name>
    <dbReference type="NCBI Taxonomy" id="336820"/>
    <lineage>
        <taxon>Bacteria</taxon>
        <taxon>Pseudomonadati</taxon>
        <taxon>Bacteroidota</taxon>
        <taxon>Sphingobacteriia</taxon>
        <taxon>Sphingobacteriales</taxon>
        <taxon>Sphingobacteriaceae</taxon>
        <taxon>Pedobacter</taxon>
    </lineage>
</organism>
<dbReference type="RefSeq" id="WP_187594236.1">
    <property type="nucleotide sequence ID" value="NZ_CP060723.1"/>
</dbReference>
<sequence>MLDSNYVGEIRMFAGTFAPVNWHLCDGATLPISQNEVLYTLLGTTYGGDGVTTFAIPDLRGRVPVHMGTGPGLTPVVLGQKSGTEQVTMTVSQMASHTHPLMAQSAEGNANLPTNNAFANTGSTDPDFAPNTVTPDVVMGSQSVSSAGGNVPFGISQPSLAVNYIIALNGIYPARN</sequence>
<dbReference type="SUPFAM" id="SSF88874">
    <property type="entry name" value="Receptor-binding domain of short tail fibre protein gp12"/>
    <property type="match status" value="1"/>
</dbReference>
<dbReference type="Gene3D" id="3.90.1340.10">
    <property type="entry name" value="Phage tail collar domain"/>
    <property type="match status" value="1"/>
</dbReference>
<dbReference type="AlphaFoldDB" id="A0A7G9QK98"/>
<feature type="domain" description="Phage tail collar" evidence="1">
    <location>
        <begin position="8"/>
        <end position="64"/>
    </location>
</feature>
<reference evidence="2 3" key="1">
    <citation type="submission" date="2020-08" db="EMBL/GenBank/DDBJ databases">
        <title>Genome sequence of Pedobacter roseus KACC 11594T.</title>
        <authorList>
            <person name="Hyun D.-W."/>
            <person name="Bae J.-W."/>
        </authorList>
    </citation>
    <scope>NUCLEOTIDE SEQUENCE [LARGE SCALE GENOMIC DNA]</scope>
    <source>
        <strain evidence="2 3">KACC 11594</strain>
    </source>
</reference>
<proteinExistence type="predicted"/>
<dbReference type="InterPro" id="IPR011083">
    <property type="entry name" value="Phage_tail_collar_dom"/>
</dbReference>
<dbReference type="KEGG" id="proe:H9L23_06705"/>
<protein>
    <submittedName>
        <fullName evidence="2">Phage tail protein</fullName>
    </submittedName>
</protein>
<accession>A0A7G9QK98</accession>
<dbReference type="Pfam" id="PF07484">
    <property type="entry name" value="Collar"/>
    <property type="match status" value="1"/>
</dbReference>
<name>A0A7G9QK98_9SPHI</name>
<dbReference type="EMBL" id="CP060723">
    <property type="protein sequence ID" value="QNN43773.1"/>
    <property type="molecule type" value="Genomic_DNA"/>
</dbReference>
<gene>
    <name evidence="2" type="ORF">H9L23_06705</name>
</gene>
<dbReference type="InterPro" id="IPR037053">
    <property type="entry name" value="Phage_tail_collar_dom_sf"/>
</dbReference>
<dbReference type="Proteomes" id="UP000515806">
    <property type="component" value="Chromosome"/>
</dbReference>